<keyword evidence="3" id="KW-1185">Reference proteome</keyword>
<dbReference type="Proteomes" id="UP000001817">
    <property type="component" value="Chromosome 1"/>
</dbReference>
<organism evidence="2 3">
    <name type="scientific">Paraburkholderia xenovorans (strain LB400)</name>
    <dbReference type="NCBI Taxonomy" id="266265"/>
    <lineage>
        <taxon>Bacteria</taxon>
        <taxon>Pseudomonadati</taxon>
        <taxon>Pseudomonadota</taxon>
        <taxon>Betaproteobacteria</taxon>
        <taxon>Burkholderiales</taxon>
        <taxon>Burkholderiaceae</taxon>
        <taxon>Paraburkholderia</taxon>
    </lineage>
</organism>
<evidence type="ECO:0000256" key="1">
    <source>
        <dbReference type="SAM" id="MobiDB-lite"/>
    </source>
</evidence>
<feature type="region of interest" description="Disordered" evidence="1">
    <location>
        <begin position="72"/>
        <end position="101"/>
    </location>
</feature>
<evidence type="ECO:0000313" key="3">
    <source>
        <dbReference type="Proteomes" id="UP000001817"/>
    </source>
</evidence>
<dbReference type="STRING" id="266265.Bxe_A3042"/>
<proteinExistence type="predicted"/>
<dbReference type="AlphaFoldDB" id="Q141Q2"/>
<gene>
    <name evidence="2" type="ORF">Bxe_A3042</name>
</gene>
<reference evidence="2 3" key="1">
    <citation type="journal article" date="2006" name="Proc. Natl. Acad. Sci. U.S.A.">
        <title>Burkholderia xenovorans LB400 harbors a multi-replicon, 9.73-Mbp genome shaped for versatility.</title>
        <authorList>
            <person name="Chain P.S."/>
            <person name="Denef V.J."/>
            <person name="Konstantinidis K.T."/>
            <person name="Vergez L.M."/>
            <person name="Agullo L."/>
            <person name="Reyes V.L."/>
            <person name="Hauser L."/>
            <person name="Cordova M."/>
            <person name="Gomez L."/>
            <person name="Gonzalez M."/>
            <person name="Land M."/>
            <person name="Lao V."/>
            <person name="Larimer F."/>
            <person name="LiPuma J.J."/>
            <person name="Mahenthiralingam E."/>
            <person name="Malfatti S.A."/>
            <person name="Marx C.J."/>
            <person name="Parnell J.J."/>
            <person name="Ramette A."/>
            <person name="Richardson P."/>
            <person name="Seeger M."/>
            <person name="Smith D."/>
            <person name="Spilker T."/>
            <person name="Sul W.J."/>
            <person name="Tsoi T.V."/>
            <person name="Ulrich L.E."/>
            <person name="Zhulin I.B."/>
            <person name="Tiedje J.M."/>
        </authorList>
    </citation>
    <scope>NUCLEOTIDE SEQUENCE [LARGE SCALE GENOMIC DNA]</scope>
    <source>
        <strain evidence="2 3">LB400</strain>
    </source>
</reference>
<protein>
    <submittedName>
        <fullName evidence="2">Uncharacterized protein</fullName>
    </submittedName>
</protein>
<sequence>MKTCFRIRLGAGSRHALHPAHSAGSRPTEERARPVCLQDGIAVRRVERPAMAQLHRGREAAGYESAHAIFRRCPSRTGRQDDRASATTHAPSRGNDRLERRFPGARWRTATVAMALGCATAAAHADNVSDYIHFEAGIGGAAYRNGPDGLWYQQGFEHSLNLTAPSFEVGLTGPIIQQESWGIDWHLGWAWLGTVHTDAMVPSANTNTTSGRWVGPDLVGVNKSNPCSGPCNNLSRFIGSGHDQGFMLTVEPHYDYRGWRFGVEAGPYLHRSTWSEDVINWVPEAGATPRNIHVEYKPQWLVGYVVGASVARGNFSIAYQYFANKVNGSASNPYQPIWSGTHVLMAKYRF</sequence>
<evidence type="ECO:0000313" key="2">
    <source>
        <dbReference type="EMBL" id="ABE29937.1"/>
    </source>
</evidence>
<accession>Q141Q2</accession>
<dbReference type="KEGG" id="bxe:Bxe_A3042"/>
<dbReference type="EMBL" id="CP000270">
    <property type="protein sequence ID" value="ABE29937.1"/>
    <property type="molecule type" value="Genomic_DNA"/>
</dbReference>
<name>Q141Q2_PARXL</name>
<dbReference type="eggNOG" id="ENOG5030FIE">
    <property type="taxonomic scope" value="Bacteria"/>
</dbReference>